<dbReference type="InterPro" id="IPR013739">
    <property type="entry name" value="Beta_galactosidase_C"/>
</dbReference>
<evidence type="ECO:0000256" key="9">
    <source>
        <dbReference type="PIRSR" id="PIRSR001084-1"/>
    </source>
</evidence>
<sequence length="692" mass="79955">MKKPFFLFIYCFIFSLLSHSQDLEKSFPDKELTTVGAYYYPEHWDEKQWDRDLKKMADMGFEFTHFAEFAWAQLEPKEGVYDFTWLDKAVAIADKYGLKVVMCTSTATPPVWLTRKHPEILVTNEDGTKLDHGSRQHASFSNNYYRAYSQKMIAALAKHYGNDKRIIGWQLDNEPRSTIDYGLDAQQRFRDWLQKKYTTIDALNKAWGTNFWSGTYTNFNQINLPKSSQWGMNLYQRLDHSRFGDEETSSFLDEQAKTIKTYANRNQWITTNYIPMYDARFIGNSKELDFISYTRYMVYGEFEGIGDKGYRVSEYSRIAMSNDYFRPLSPIYGVMELQPGQVNWGSINPQPLPGAVRLWLWHVFVGGSKFTCTYRFRAPIYGFEQYHYGIVGTDGVTPTSGGLEYQQFIEEIDLLRNEVKGTKLPEAYNERKTAILYEPDNTVAINQNKQTKLWNTQAHVLKYYKALKGFGAPVDFIRDSTDFEDYKVIVIPAYQQMSLSLIDKLTSYVKKGGTIVMTCRTGHQDEKGHLWEAKHAEPIYNLIGSEIAFYDLPMPQGIDNIIMDNKTYEWKSWGDILKPYKTTEKWATYANDFYEGETAITYNKLGKGAVVYVGADSTTGVLEKEVLKKVYNRLNIAIADYPEGVIVEYRDGFGIALNYSDKPYTMKIPEKSKILIGTIEIPTAGVLVWKVD</sequence>
<dbReference type="Gene3D" id="3.40.50.880">
    <property type="match status" value="1"/>
</dbReference>
<evidence type="ECO:0000256" key="2">
    <source>
        <dbReference type="ARBA" id="ARBA00005940"/>
    </source>
</evidence>
<evidence type="ECO:0000256" key="6">
    <source>
        <dbReference type="ARBA" id="ARBA00022833"/>
    </source>
</evidence>
<dbReference type="RefSeq" id="WP_281751580.1">
    <property type="nucleotide sequence ID" value="NZ_BRVP01000002.1"/>
</dbReference>
<dbReference type="Pfam" id="PF02449">
    <property type="entry name" value="Glyco_hydro_42"/>
    <property type="match status" value="1"/>
</dbReference>
<feature type="binding site" evidence="10">
    <location>
        <position position="173"/>
    </location>
    <ligand>
        <name>substrate</name>
    </ligand>
</feature>
<keyword evidence="6" id="KW-0862">Zinc</keyword>
<protein>
    <recommendedName>
        <fullName evidence="3 8">Beta-galactosidase</fullName>
        <shortName evidence="8">Beta-gal</shortName>
        <ecNumber evidence="3 8">3.2.1.23</ecNumber>
    </recommendedName>
</protein>
<evidence type="ECO:0000256" key="1">
    <source>
        <dbReference type="ARBA" id="ARBA00001412"/>
    </source>
</evidence>
<evidence type="ECO:0000259" key="11">
    <source>
        <dbReference type="Pfam" id="PF02449"/>
    </source>
</evidence>
<dbReference type="InterPro" id="IPR003476">
    <property type="entry name" value="Glyco_hydro_42"/>
</dbReference>
<keyword evidence="15" id="KW-1185">Reference proteome</keyword>
<feature type="active site" description="Proton donor" evidence="9">
    <location>
        <position position="174"/>
    </location>
</feature>
<dbReference type="Gene3D" id="2.60.40.1180">
    <property type="entry name" value="Golgi alpha-mannosidase II"/>
    <property type="match status" value="1"/>
</dbReference>
<organism evidence="14 15">
    <name type="scientific">Neptunitalea chrysea</name>
    <dbReference type="NCBI Taxonomy" id="1647581"/>
    <lineage>
        <taxon>Bacteria</taxon>
        <taxon>Pseudomonadati</taxon>
        <taxon>Bacteroidota</taxon>
        <taxon>Flavobacteriia</taxon>
        <taxon>Flavobacteriales</taxon>
        <taxon>Flavobacteriaceae</taxon>
        <taxon>Neptunitalea</taxon>
    </lineage>
</organism>
<feature type="binding site" evidence="10">
    <location>
        <position position="135"/>
    </location>
    <ligand>
        <name>substrate</name>
    </ligand>
</feature>
<dbReference type="Pfam" id="PF08532">
    <property type="entry name" value="Glyco_hydro_42M"/>
    <property type="match status" value="1"/>
</dbReference>
<feature type="active site" description="Nucleophile" evidence="9">
    <location>
        <position position="336"/>
    </location>
</feature>
<keyword evidence="5 8" id="KW-0378">Hydrolase</keyword>
<accession>A0A9W6B3S3</accession>
<name>A0A9W6B3S3_9FLAO</name>
<dbReference type="PROSITE" id="PS00659">
    <property type="entry name" value="GLYCOSYL_HYDROL_F5"/>
    <property type="match status" value="1"/>
</dbReference>
<feature type="domain" description="Beta-galactosidase trimerisation" evidence="12">
    <location>
        <begin position="432"/>
        <end position="634"/>
    </location>
</feature>
<dbReference type="AlphaFoldDB" id="A0A9W6B3S3"/>
<comment type="catalytic activity">
    <reaction evidence="1 8">
        <text>Hydrolysis of terminal non-reducing beta-D-galactose residues in beta-D-galactosides.</text>
        <dbReference type="EC" id="3.2.1.23"/>
    </reaction>
</comment>
<dbReference type="Pfam" id="PF08533">
    <property type="entry name" value="Glyco_hydro_42C"/>
    <property type="match status" value="1"/>
</dbReference>
<evidence type="ECO:0000259" key="12">
    <source>
        <dbReference type="Pfam" id="PF08532"/>
    </source>
</evidence>
<dbReference type="GO" id="GO:0046872">
    <property type="term" value="F:metal ion binding"/>
    <property type="evidence" value="ECO:0007669"/>
    <property type="project" value="UniProtKB-KW"/>
</dbReference>
<evidence type="ECO:0000256" key="3">
    <source>
        <dbReference type="ARBA" id="ARBA00012756"/>
    </source>
</evidence>
<dbReference type="GO" id="GO:0006012">
    <property type="term" value="P:galactose metabolic process"/>
    <property type="evidence" value="ECO:0007669"/>
    <property type="project" value="InterPro"/>
</dbReference>
<dbReference type="EC" id="3.2.1.23" evidence="3 8"/>
<evidence type="ECO:0000259" key="13">
    <source>
        <dbReference type="Pfam" id="PF08533"/>
    </source>
</evidence>
<evidence type="ECO:0000313" key="15">
    <source>
        <dbReference type="Proteomes" id="UP001143545"/>
    </source>
</evidence>
<evidence type="ECO:0000313" key="14">
    <source>
        <dbReference type="EMBL" id="GLB51242.1"/>
    </source>
</evidence>
<dbReference type="InterPro" id="IPR013529">
    <property type="entry name" value="Glyco_hydro_42_N"/>
</dbReference>
<comment type="caution">
    <text evidence="14">The sequence shown here is derived from an EMBL/GenBank/DDBJ whole genome shotgun (WGS) entry which is preliminary data.</text>
</comment>
<dbReference type="PANTHER" id="PTHR36447:SF2">
    <property type="entry name" value="BETA-GALACTOSIDASE YESZ"/>
    <property type="match status" value="1"/>
</dbReference>
<feature type="domain" description="Beta-galactosidase C-terminal" evidence="13">
    <location>
        <begin position="644"/>
        <end position="690"/>
    </location>
</feature>
<dbReference type="Gene3D" id="3.20.20.80">
    <property type="entry name" value="Glycosidases"/>
    <property type="match status" value="1"/>
</dbReference>
<dbReference type="SUPFAM" id="SSF51011">
    <property type="entry name" value="Glycosyl hydrolase domain"/>
    <property type="match status" value="1"/>
</dbReference>
<dbReference type="SUPFAM" id="SSF51445">
    <property type="entry name" value="(Trans)glycosidases"/>
    <property type="match status" value="1"/>
</dbReference>
<feature type="domain" description="Glycoside hydrolase family 42 N-terminal" evidence="11">
    <location>
        <begin position="39"/>
        <end position="413"/>
    </location>
</feature>
<dbReference type="InterPro" id="IPR018087">
    <property type="entry name" value="Glyco_hydro_5_CS"/>
</dbReference>
<dbReference type="InterPro" id="IPR017853">
    <property type="entry name" value="GH"/>
</dbReference>
<dbReference type="InterPro" id="IPR029062">
    <property type="entry name" value="Class_I_gatase-like"/>
</dbReference>
<keyword evidence="4" id="KW-0479">Metal-binding</keyword>
<dbReference type="InterPro" id="IPR013780">
    <property type="entry name" value="Glyco_hydro_b"/>
</dbReference>
<reference evidence="14" key="1">
    <citation type="submission" date="2022-07" db="EMBL/GenBank/DDBJ databases">
        <title>Taxonomy of Novel Oxalotrophic and Methylotrophic Bacteria.</title>
        <authorList>
            <person name="Sahin N."/>
            <person name="Tani A."/>
        </authorList>
    </citation>
    <scope>NUCLEOTIDE SEQUENCE</scope>
    <source>
        <strain evidence="14">AM327</strain>
    </source>
</reference>
<evidence type="ECO:0000256" key="8">
    <source>
        <dbReference type="PIRNR" id="PIRNR001084"/>
    </source>
</evidence>
<feature type="binding site" evidence="10">
    <location>
        <position position="344"/>
    </location>
    <ligand>
        <name>substrate</name>
    </ligand>
</feature>
<dbReference type="CDD" id="cd03143">
    <property type="entry name" value="A4_beta-galactosidase_middle_domain"/>
    <property type="match status" value="1"/>
</dbReference>
<gene>
    <name evidence="14" type="ORF">NBRC110019_02810</name>
</gene>
<keyword evidence="7 8" id="KW-0326">Glycosidase</keyword>
<comment type="similarity">
    <text evidence="2 8">Belongs to the glycosyl hydrolase 42 family.</text>
</comment>
<dbReference type="Proteomes" id="UP001143545">
    <property type="component" value="Unassembled WGS sequence"/>
</dbReference>
<dbReference type="InterPro" id="IPR013738">
    <property type="entry name" value="Beta_galactosidase_Trimer"/>
</dbReference>
<evidence type="ECO:0000256" key="5">
    <source>
        <dbReference type="ARBA" id="ARBA00022801"/>
    </source>
</evidence>
<dbReference type="EMBL" id="BRVP01000002">
    <property type="protein sequence ID" value="GLB51242.1"/>
    <property type="molecule type" value="Genomic_DNA"/>
</dbReference>
<dbReference type="PIRSF" id="PIRSF001084">
    <property type="entry name" value="B-galactosidase"/>
    <property type="match status" value="1"/>
</dbReference>
<proteinExistence type="inferred from homology"/>
<dbReference type="PANTHER" id="PTHR36447">
    <property type="entry name" value="BETA-GALACTOSIDASE GANA"/>
    <property type="match status" value="1"/>
</dbReference>
<dbReference type="SUPFAM" id="SSF52317">
    <property type="entry name" value="Class I glutamine amidotransferase-like"/>
    <property type="match status" value="1"/>
</dbReference>
<evidence type="ECO:0000256" key="10">
    <source>
        <dbReference type="PIRSR" id="PIRSR001084-2"/>
    </source>
</evidence>
<evidence type="ECO:0000256" key="4">
    <source>
        <dbReference type="ARBA" id="ARBA00022723"/>
    </source>
</evidence>
<dbReference type="GO" id="GO:0009341">
    <property type="term" value="C:beta-galactosidase complex"/>
    <property type="evidence" value="ECO:0007669"/>
    <property type="project" value="InterPro"/>
</dbReference>
<evidence type="ECO:0000256" key="7">
    <source>
        <dbReference type="ARBA" id="ARBA00023295"/>
    </source>
</evidence>
<dbReference type="GO" id="GO:0004565">
    <property type="term" value="F:beta-galactosidase activity"/>
    <property type="evidence" value="ECO:0007669"/>
    <property type="project" value="UniProtKB-EC"/>
</dbReference>